<dbReference type="InterPro" id="IPR023214">
    <property type="entry name" value="HAD_sf"/>
</dbReference>
<name>W4IU09_PLAFP</name>
<gene>
    <name evidence="2" type="ORF">PFUGPA_05119</name>
</gene>
<dbReference type="PANTHER" id="PTHR43316:SF8">
    <property type="entry name" value="HAD FAMILY HYDROLASE"/>
    <property type="match status" value="1"/>
</dbReference>
<protein>
    <recommendedName>
        <fullName evidence="4">Haloacid dehalogenase-like hydrolase</fullName>
    </recommendedName>
</protein>
<organism evidence="2 3">
    <name type="scientific">Plasmodium falciparum (isolate Palo Alto / Uganda)</name>
    <dbReference type="NCBI Taxonomy" id="57270"/>
    <lineage>
        <taxon>Eukaryota</taxon>
        <taxon>Sar</taxon>
        <taxon>Alveolata</taxon>
        <taxon>Apicomplexa</taxon>
        <taxon>Aconoidasida</taxon>
        <taxon>Haemosporida</taxon>
        <taxon>Plasmodiidae</taxon>
        <taxon>Plasmodium</taxon>
        <taxon>Plasmodium (Laverania)</taxon>
    </lineage>
</organism>
<reference evidence="2 3" key="2">
    <citation type="submission" date="2013-02" db="EMBL/GenBank/DDBJ databases">
        <title>The Genome Sequence of Plasmodium falciparum Palo Alto/Uganda.</title>
        <authorList>
            <consortium name="The Broad Institute Genome Sequencing Platform"/>
            <consortium name="The Broad Institute Genome Sequencing Center for Infectious Disease"/>
            <person name="Neafsey D."/>
            <person name="Cheeseman I."/>
            <person name="Volkman S."/>
            <person name="Adams J."/>
            <person name="Walker B."/>
            <person name="Young S.K."/>
            <person name="Zeng Q."/>
            <person name="Gargeya S."/>
            <person name="Fitzgerald M."/>
            <person name="Haas B."/>
            <person name="Abouelleil A."/>
            <person name="Alvarado L."/>
            <person name="Arachchi H.M."/>
            <person name="Berlin A.M."/>
            <person name="Chapman S.B."/>
            <person name="Dewar J."/>
            <person name="Goldberg J."/>
            <person name="Griggs A."/>
            <person name="Gujja S."/>
            <person name="Hansen M."/>
            <person name="Howarth C."/>
            <person name="Imamovic A."/>
            <person name="Larimer J."/>
            <person name="McCowan C."/>
            <person name="Murphy C."/>
            <person name="Neiman D."/>
            <person name="Pearson M."/>
            <person name="Priest M."/>
            <person name="Roberts A."/>
            <person name="Saif S."/>
            <person name="Shea T."/>
            <person name="Sisk P."/>
            <person name="Sykes S."/>
            <person name="Wortman J."/>
            <person name="Nusbaum C."/>
            <person name="Birren B."/>
        </authorList>
    </citation>
    <scope>NUCLEOTIDE SEQUENCE [LARGE SCALE GENOMIC DNA]</scope>
    <source>
        <strain evidence="2 3">Palo Alto/Uganda</strain>
    </source>
</reference>
<dbReference type="EMBL" id="KI927387">
    <property type="protein sequence ID" value="ETW52811.1"/>
    <property type="molecule type" value="Genomic_DNA"/>
</dbReference>
<accession>W4IU09</accession>
<dbReference type="InterPro" id="IPR006439">
    <property type="entry name" value="HAD-SF_hydro_IA"/>
</dbReference>
<keyword evidence="1" id="KW-0378">Hydrolase</keyword>
<dbReference type="GO" id="GO:0016787">
    <property type="term" value="F:hydrolase activity"/>
    <property type="evidence" value="ECO:0007669"/>
    <property type="project" value="UniProtKB-KW"/>
</dbReference>
<proteinExistence type="predicted"/>
<evidence type="ECO:0000256" key="1">
    <source>
        <dbReference type="ARBA" id="ARBA00022801"/>
    </source>
</evidence>
<dbReference type="Proteomes" id="UP000019103">
    <property type="component" value="Unassembled WGS sequence"/>
</dbReference>
<dbReference type="NCBIfam" id="TIGR01549">
    <property type="entry name" value="HAD-SF-IA-v1"/>
    <property type="match status" value="1"/>
</dbReference>
<dbReference type="SFLD" id="SFLDG01129">
    <property type="entry name" value="C1.5:_HAD__Beta-PGM__Phosphata"/>
    <property type="match status" value="1"/>
</dbReference>
<evidence type="ECO:0000313" key="2">
    <source>
        <dbReference type="EMBL" id="ETW52811.1"/>
    </source>
</evidence>
<reference evidence="2 3" key="1">
    <citation type="submission" date="2013-02" db="EMBL/GenBank/DDBJ databases">
        <title>The Genome Annotation of Plasmodium falciparum Palo Alto/Uganda.</title>
        <authorList>
            <consortium name="The Broad Institute Genome Sequencing Platform"/>
            <consortium name="The Broad Institute Genome Sequencing Center for Infectious Disease"/>
            <person name="Neafsey D."/>
            <person name="Hoffman S."/>
            <person name="Volkman S."/>
            <person name="Rosenthal P."/>
            <person name="Walker B."/>
            <person name="Young S.K."/>
            <person name="Zeng Q."/>
            <person name="Gargeya S."/>
            <person name="Fitzgerald M."/>
            <person name="Haas B."/>
            <person name="Abouelleil A."/>
            <person name="Allen A.W."/>
            <person name="Alvarado L."/>
            <person name="Arachchi H.M."/>
            <person name="Berlin A.M."/>
            <person name="Chapman S.B."/>
            <person name="Gainer-Dewar J."/>
            <person name="Goldberg J."/>
            <person name="Griggs A."/>
            <person name="Gujja S."/>
            <person name="Hansen M."/>
            <person name="Howarth C."/>
            <person name="Imamovic A."/>
            <person name="Ireland A."/>
            <person name="Larimer J."/>
            <person name="McCowan C."/>
            <person name="Murphy C."/>
            <person name="Pearson M."/>
            <person name="Poon T.W."/>
            <person name="Priest M."/>
            <person name="Roberts A."/>
            <person name="Saif S."/>
            <person name="Shea T."/>
            <person name="Sisk P."/>
            <person name="Sykes S."/>
            <person name="Wortman J."/>
            <person name="Nusbaum C."/>
            <person name="Birren B."/>
        </authorList>
    </citation>
    <scope>NUCLEOTIDE SEQUENCE [LARGE SCALE GENOMIC DNA]</scope>
    <source>
        <strain evidence="2 3">Palo Alto/Uganda</strain>
    </source>
</reference>
<dbReference type="AlphaFoldDB" id="W4IU09"/>
<evidence type="ECO:0000313" key="3">
    <source>
        <dbReference type="Proteomes" id="UP000019103"/>
    </source>
</evidence>
<dbReference type="InterPro" id="IPR051540">
    <property type="entry name" value="S-2-haloacid_dehalogenase"/>
</dbReference>
<dbReference type="OrthoDB" id="444127at2759"/>
<dbReference type="InterPro" id="IPR041492">
    <property type="entry name" value="HAD_2"/>
</dbReference>
<dbReference type="Gene3D" id="3.40.50.1000">
    <property type="entry name" value="HAD superfamily/HAD-like"/>
    <property type="match status" value="1"/>
</dbReference>
<evidence type="ECO:0008006" key="4">
    <source>
        <dbReference type="Google" id="ProtNLM"/>
    </source>
</evidence>
<dbReference type="SUPFAM" id="SSF56784">
    <property type="entry name" value="HAD-like"/>
    <property type="match status" value="1"/>
</dbReference>
<dbReference type="PANTHER" id="PTHR43316">
    <property type="entry name" value="HYDROLASE, HALOACID DELAHOGENASE-RELATED"/>
    <property type="match status" value="1"/>
</dbReference>
<dbReference type="SFLD" id="SFLDS00003">
    <property type="entry name" value="Haloacid_Dehalogenase"/>
    <property type="match status" value="1"/>
</dbReference>
<dbReference type="InterPro" id="IPR036412">
    <property type="entry name" value="HAD-like_sf"/>
</dbReference>
<dbReference type="Pfam" id="PF13419">
    <property type="entry name" value="HAD_2"/>
    <property type="match status" value="1"/>
</dbReference>
<sequence length="710" mass="84708">MKDEQISCYYLTEKGKNKCFKNIKLITFDLDHTIWNIDALLNYADNECYKYMEQNYKRLYDYLSKEYALSMTNLVKELLERNIDMNKDGVQILTRIRTDALKYLAKQTNYDEIKFASEIQKLWKEKKKDVHLFISPGTLEYLRELKNRGYILGAITNGDSDVNEIKFLNEIFSFVVRSMDYNFAKPNVEIFNIAENLLKEKNINFHVDEWLHVGDDVYTDIMGAKNKNINCAWITMFREGREISHKEWYSYLKLKYEQNDNKQTLSQYDPYADGLFAKFRKKDVVLPFDYIDIEIRHCRDLDKIESNMKKFDIGLLEIYKELKLSDRRFKEVTKYELNICKEEIIFDVEEIGLLLSIVPYALETLEISQKNYLREFHYILEKTLNFFNIFMSLINEHNVNIIDIDKKEINLFLKVKDSFDFIRSNEENLFSLHDEIVLKNKYGQILIKDLFLLFKKIFFIEVDENLIYFNYIDIIPIYIKTKNGLLKSRYYNMENYFYALIENTYKQNLQINEGIILIKILKQYKIHSDTKLAYYFDSDIIYKTILHQIYKQTSHISNINFDFLYSQNIDSTNNLLTENDVSLSLIILINSDVDTDKLTEQFYRFSFPKDIFRGNEDINKQRIKVMGSCVYTKESQTPIFNGFFSLGLSTYNLFKIIELLKPNKKLLYLSLEKADDNNQIRAQAIAERIVMNSKELFETVLLFERDVRNI</sequence>
<dbReference type="Gene3D" id="1.20.120.1600">
    <property type="match status" value="1"/>
</dbReference>